<dbReference type="EMBL" id="BARS01053150">
    <property type="protein sequence ID" value="GAG49144.1"/>
    <property type="molecule type" value="Genomic_DNA"/>
</dbReference>
<feature type="non-terminal residue" evidence="4">
    <location>
        <position position="1"/>
    </location>
</feature>
<dbReference type="InterPro" id="IPR028974">
    <property type="entry name" value="TSP_type-3_rpt"/>
</dbReference>
<evidence type="ECO:0008006" key="5">
    <source>
        <dbReference type="Google" id="ProtNLM"/>
    </source>
</evidence>
<dbReference type="InterPro" id="IPR003367">
    <property type="entry name" value="Thrombospondin_3-like_rpt"/>
</dbReference>
<reference evidence="4" key="1">
    <citation type="journal article" date="2014" name="Front. Microbiol.">
        <title>High frequency of phylogenetically diverse reductive dehalogenase-homologous genes in deep subseafloor sedimentary metagenomes.</title>
        <authorList>
            <person name="Kawai M."/>
            <person name="Futagami T."/>
            <person name="Toyoda A."/>
            <person name="Takaki Y."/>
            <person name="Nishi S."/>
            <person name="Hori S."/>
            <person name="Arai W."/>
            <person name="Tsubouchi T."/>
            <person name="Morono Y."/>
            <person name="Uchiyama I."/>
            <person name="Ito T."/>
            <person name="Fujiyama A."/>
            <person name="Inagaki F."/>
            <person name="Takami H."/>
        </authorList>
    </citation>
    <scope>NUCLEOTIDE SEQUENCE</scope>
    <source>
        <strain evidence="4">Expedition CK06-06</strain>
    </source>
</reference>
<dbReference type="PROSITE" id="PS51234">
    <property type="entry name" value="TSP3"/>
    <property type="match status" value="2"/>
</dbReference>
<evidence type="ECO:0000313" key="4">
    <source>
        <dbReference type="EMBL" id="GAG49144.1"/>
    </source>
</evidence>
<dbReference type="InterPro" id="IPR017897">
    <property type="entry name" value="Thrombospondin_3_rpt"/>
</dbReference>
<dbReference type="Pfam" id="PF02412">
    <property type="entry name" value="TSP_3"/>
    <property type="match status" value="3"/>
</dbReference>
<keyword evidence="1" id="KW-0732">Signal</keyword>
<feature type="region of interest" description="Disordered" evidence="3">
    <location>
        <begin position="184"/>
        <end position="228"/>
    </location>
</feature>
<feature type="region of interest" description="Disordered" evidence="3">
    <location>
        <begin position="116"/>
        <end position="159"/>
    </location>
</feature>
<evidence type="ECO:0000256" key="2">
    <source>
        <dbReference type="ARBA" id="ARBA00022837"/>
    </source>
</evidence>
<organism evidence="4">
    <name type="scientific">marine sediment metagenome</name>
    <dbReference type="NCBI Taxonomy" id="412755"/>
    <lineage>
        <taxon>unclassified sequences</taxon>
        <taxon>metagenomes</taxon>
        <taxon>ecological metagenomes</taxon>
    </lineage>
</organism>
<sequence>LAWETYLQYDPSVVWVTAINVDMFQTANSGSNVFNGSEDTPDRDGAFYASAAELGVGAADSGSGVLARISIEAMSAGISSLNLSQPVLKNKDNVPIGDTNGDGYFDGMVFHAQFAVDQPDSDGDGTSDHCDDDDDNDTVPDGIDNCPNTANSNQTDSDGDTIGDACDACPNDPDNDIDGDGVCGDIDNCPNTPNSDQTDADADGIGDACDSCPNDPNNDIDGKGEFRP</sequence>
<dbReference type="GO" id="GO:0005509">
    <property type="term" value="F:calcium ion binding"/>
    <property type="evidence" value="ECO:0007669"/>
    <property type="project" value="InterPro"/>
</dbReference>
<evidence type="ECO:0000256" key="1">
    <source>
        <dbReference type="ARBA" id="ARBA00022729"/>
    </source>
</evidence>
<dbReference type="SUPFAM" id="SSF103647">
    <property type="entry name" value="TSP type-3 repeat"/>
    <property type="match status" value="2"/>
</dbReference>
<feature type="compositionally biased region" description="Acidic residues" evidence="3">
    <location>
        <begin position="119"/>
        <end position="138"/>
    </location>
</feature>
<gene>
    <name evidence="4" type="ORF">S01H1_78920</name>
</gene>
<proteinExistence type="predicted"/>
<dbReference type="GO" id="GO:0007155">
    <property type="term" value="P:cell adhesion"/>
    <property type="evidence" value="ECO:0007669"/>
    <property type="project" value="InterPro"/>
</dbReference>
<accession>X0Y064</accession>
<dbReference type="PANTHER" id="PTHR10199:SF110">
    <property type="entry name" value="TSP C-TERMINAL DOMAIN-CONTAINING PROTEIN"/>
    <property type="match status" value="1"/>
</dbReference>
<comment type="caution">
    <text evidence="4">The sequence shown here is derived from an EMBL/GenBank/DDBJ whole genome shotgun (WGS) entry which is preliminary data.</text>
</comment>
<dbReference type="Gene3D" id="4.10.1080.10">
    <property type="entry name" value="TSP type-3 repeat"/>
    <property type="match status" value="2"/>
</dbReference>
<feature type="compositionally biased region" description="Polar residues" evidence="3">
    <location>
        <begin position="146"/>
        <end position="156"/>
    </location>
</feature>
<dbReference type="PANTHER" id="PTHR10199">
    <property type="entry name" value="THROMBOSPONDIN"/>
    <property type="match status" value="1"/>
</dbReference>
<protein>
    <recommendedName>
        <fullName evidence="5">Cartilage oligomeric matrix protein</fullName>
    </recommendedName>
</protein>
<dbReference type="AlphaFoldDB" id="X0Y064"/>
<keyword evidence="2" id="KW-0106">Calcium</keyword>
<evidence type="ECO:0000256" key="3">
    <source>
        <dbReference type="SAM" id="MobiDB-lite"/>
    </source>
</evidence>
<name>X0Y064_9ZZZZ</name>
<feature type="non-terminal residue" evidence="4">
    <location>
        <position position="228"/>
    </location>
</feature>